<evidence type="ECO:0000313" key="1">
    <source>
        <dbReference type="EMBL" id="OLQ03041.1"/>
    </source>
</evidence>
<dbReference type="AlphaFoldDB" id="A0A1Q9E6K4"/>
<evidence type="ECO:0000313" key="2">
    <source>
        <dbReference type="Proteomes" id="UP000186817"/>
    </source>
</evidence>
<proteinExistence type="predicted"/>
<dbReference type="EMBL" id="LSRX01000248">
    <property type="protein sequence ID" value="OLQ03041.1"/>
    <property type="molecule type" value="Genomic_DNA"/>
</dbReference>
<reference evidence="1 2" key="1">
    <citation type="submission" date="2016-02" db="EMBL/GenBank/DDBJ databases">
        <title>Genome analysis of coral dinoflagellate symbionts highlights evolutionary adaptations to a symbiotic lifestyle.</title>
        <authorList>
            <person name="Aranda M."/>
            <person name="Li Y."/>
            <person name="Liew Y.J."/>
            <person name="Baumgarten S."/>
            <person name="Simakov O."/>
            <person name="Wilson M."/>
            <person name="Piel J."/>
            <person name="Ashoor H."/>
            <person name="Bougouffa S."/>
            <person name="Bajic V.B."/>
            <person name="Ryu T."/>
            <person name="Ravasi T."/>
            <person name="Bayer T."/>
            <person name="Micklem G."/>
            <person name="Kim H."/>
            <person name="Bhak J."/>
            <person name="Lajeunesse T.C."/>
            <person name="Voolstra C.R."/>
        </authorList>
    </citation>
    <scope>NUCLEOTIDE SEQUENCE [LARGE SCALE GENOMIC DNA]</scope>
    <source>
        <strain evidence="1 2">CCMP2467</strain>
    </source>
</reference>
<dbReference type="Proteomes" id="UP000186817">
    <property type="component" value="Unassembled WGS sequence"/>
</dbReference>
<organism evidence="1 2">
    <name type="scientific">Symbiodinium microadriaticum</name>
    <name type="common">Dinoflagellate</name>
    <name type="synonym">Zooxanthella microadriatica</name>
    <dbReference type="NCBI Taxonomy" id="2951"/>
    <lineage>
        <taxon>Eukaryota</taxon>
        <taxon>Sar</taxon>
        <taxon>Alveolata</taxon>
        <taxon>Dinophyceae</taxon>
        <taxon>Suessiales</taxon>
        <taxon>Symbiodiniaceae</taxon>
        <taxon>Symbiodinium</taxon>
    </lineage>
</organism>
<sequence length="150" mass="16308">MNPLQGCCVSRRWCCGAMRIFTALAKRRDAHVADEPSSGMLRVAALTLSRGAQFNFADELSSGMLRFRGAGAVVRCTFVYPRDGPAGKPGEKITKLSCAVMAQTTTRKMVCRDGADDEDKECAVRAQTTPTDDQCAVMVQTIQTKTNRVP</sequence>
<gene>
    <name evidence="1" type="ORF">AK812_SmicGene14069</name>
</gene>
<comment type="caution">
    <text evidence="1">The sequence shown here is derived from an EMBL/GenBank/DDBJ whole genome shotgun (WGS) entry which is preliminary data.</text>
</comment>
<keyword evidence="2" id="KW-1185">Reference proteome</keyword>
<name>A0A1Q9E6K4_SYMMI</name>
<protein>
    <submittedName>
        <fullName evidence="1">Uncharacterized protein</fullName>
    </submittedName>
</protein>
<accession>A0A1Q9E6K4</accession>